<evidence type="ECO:0000313" key="1">
    <source>
        <dbReference type="EMBL" id="CAG8461801.1"/>
    </source>
</evidence>
<comment type="caution">
    <text evidence="1">The sequence shown here is derived from an EMBL/GenBank/DDBJ whole genome shotgun (WGS) entry which is preliminary data.</text>
</comment>
<proteinExistence type="predicted"/>
<organism evidence="1 2">
    <name type="scientific">Scutellospora calospora</name>
    <dbReference type="NCBI Taxonomy" id="85575"/>
    <lineage>
        <taxon>Eukaryota</taxon>
        <taxon>Fungi</taxon>
        <taxon>Fungi incertae sedis</taxon>
        <taxon>Mucoromycota</taxon>
        <taxon>Glomeromycotina</taxon>
        <taxon>Glomeromycetes</taxon>
        <taxon>Diversisporales</taxon>
        <taxon>Gigasporaceae</taxon>
        <taxon>Scutellospora</taxon>
    </lineage>
</organism>
<evidence type="ECO:0000313" key="2">
    <source>
        <dbReference type="Proteomes" id="UP000789860"/>
    </source>
</evidence>
<sequence>MSLSSETKKYLHESLLQQCLNQNYTSSSNRNDTALLDIYQLEEIYSQYIIWIAEKGYTVINHPSEIYRIPDTHECIDRNQLLCLIININAKQKPDSNNSKHASLDKEKLAEEEFKPIDDDNALVKRANLAIAEYDTTRIRSAVGTRKTKILRKILASLAQSSANLLCTICVSYHKTFSNKSEAKLKELEKFDFRIGQYQNIFSRGRSCIAILDKSNTTMYQMASRVYTRESANTIYDLLNVATHVVAMDAFANNSTLAFLKFYRGSEGIHRGFKILQEDKHIVFVITSFIEITNITTSVYVEAFAQMLFRICDCSLHIVSLYHSKKFDIFKEPSVETYIKVEYQKYLLAKYFPEILCSFIASTEAIFELILVEDTEKINRNKISHTIKNTEKKIKGADAESIANTPDISFKDIDNTNILSDDDIAKTFEQSQKKIVKIRENALLLFGFKTRAKGKPDLNAIIKFINAILSNCRDSFVTQEELIAIKVNNSKYFSIGPILLLYKPESIDETQDLFDSISITNNITSECTKYKVSDLSNNKIDEKDLFLEMPAQYDAEHKKNSFQDICYVDITTFEANAYEKEKSDFLISLSSEFLIKRESDI</sequence>
<protein>
    <submittedName>
        <fullName evidence="1">7550_t:CDS:1</fullName>
    </submittedName>
</protein>
<name>A0ACA9KA57_9GLOM</name>
<accession>A0ACA9KA57</accession>
<dbReference type="EMBL" id="CAJVPM010001197">
    <property type="protein sequence ID" value="CAG8461801.1"/>
    <property type="molecule type" value="Genomic_DNA"/>
</dbReference>
<reference evidence="1" key="1">
    <citation type="submission" date="2021-06" db="EMBL/GenBank/DDBJ databases">
        <authorList>
            <person name="Kallberg Y."/>
            <person name="Tangrot J."/>
            <person name="Rosling A."/>
        </authorList>
    </citation>
    <scope>NUCLEOTIDE SEQUENCE</scope>
    <source>
        <strain evidence="1">AU212A</strain>
    </source>
</reference>
<dbReference type="Proteomes" id="UP000789860">
    <property type="component" value="Unassembled WGS sequence"/>
</dbReference>
<keyword evidence="2" id="KW-1185">Reference proteome</keyword>
<gene>
    <name evidence="1" type="ORF">SCALOS_LOCUS1649</name>
</gene>